<evidence type="ECO:0000256" key="1">
    <source>
        <dbReference type="ARBA" id="ARBA00022448"/>
    </source>
</evidence>
<keyword evidence="3 12" id="KW-0812">Transmembrane</keyword>
<evidence type="ECO:0000313" key="16">
    <source>
        <dbReference type="Proteomes" id="UP000257067"/>
    </source>
</evidence>
<keyword evidence="13" id="KW-0175">Coiled coil</keyword>
<evidence type="ECO:0000256" key="13">
    <source>
        <dbReference type="SAM" id="Coils"/>
    </source>
</evidence>
<name>A0A3D8IUN9_9HELI</name>
<accession>A0A3D8IUN9</accession>
<keyword evidence="2 12" id="KW-0138">CF(0)</keyword>
<evidence type="ECO:0000256" key="7">
    <source>
        <dbReference type="ARBA" id="ARBA00023136"/>
    </source>
</evidence>
<gene>
    <name evidence="15" type="ORF">CQA62_05735</name>
</gene>
<dbReference type="AlphaFoldDB" id="A0A3D8IUN9"/>
<comment type="caution">
    <text evidence="15">The sequence shown here is derived from an EMBL/GenBank/DDBJ whole genome shotgun (WGS) entry which is preliminary data.</text>
</comment>
<evidence type="ECO:0000313" key="15">
    <source>
        <dbReference type="EMBL" id="RDU68720.1"/>
    </source>
</evidence>
<sequence>MSKVLLLVGILSIGLFGSEVSFTQSDFIERLINFIIFFLILWYFGSSRIKQIFINRRERISEEFNRTQEEEQHVKREREKIKKSLEDAKNKAAEIIALAKKDSYLISQKYEEKLDKDIKMVVAANEEKLQQVERSIIQEEVKRSLDCICKDLKHDDEYYARVIAKGIEL</sequence>
<evidence type="ECO:0000256" key="5">
    <source>
        <dbReference type="ARBA" id="ARBA00022989"/>
    </source>
</evidence>
<evidence type="ECO:0000256" key="6">
    <source>
        <dbReference type="ARBA" id="ARBA00023065"/>
    </source>
</evidence>
<keyword evidence="7 14" id="KW-0472">Membrane</keyword>
<feature type="transmembrane region" description="Helical" evidence="14">
    <location>
        <begin position="31"/>
        <end position="49"/>
    </location>
</feature>
<dbReference type="GO" id="GO:0045259">
    <property type="term" value="C:proton-transporting ATP synthase complex"/>
    <property type="evidence" value="ECO:0007669"/>
    <property type="project" value="UniProtKB-KW"/>
</dbReference>
<evidence type="ECO:0000256" key="4">
    <source>
        <dbReference type="ARBA" id="ARBA00022781"/>
    </source>
</evidence>
<proteinExistence type="inferred from homology"/>
<keyword evidence="8" id="KW-0066">ATP synthesis</keyword>
<comment type="similarity">
    <text evidence="12">Belongs to the ATPase B chain family.</text>
</comment>
<keyword evidence="16" id="KW-1185">Reference proteome</keyword>
<dbReference type="GO" id="GO:0015986">
    <property type="term" value="P:proton motive force-driven ATP synthesis"/>
    <property type="evidence" value="ECO:0007669"/>
    <property type="project" value="InterPro"/>
</dbReference>
<reference evidence="15 16" key="1">
    <citation type="submission" date="2018-04" db="EMBL/GenBank/DDBJ databases">
        <title>Novel Campyloabacter and Helicobacter Species and Strains.</title>
        <authorList>
            <person name="Mannion A.J."/>
            <person name="Shen Z."/>
            <person name="Fox J.G."/>
        </authorList>
    </citation>
    <scope>NUCLEOTIDE SEQUENCE [LARGE SCALE GENOMIC DNA]</scope>
    <source>
        <strain evidence="15 16">ATCC 700242</strain>
    </source>
</reference>
<comment type="function">
    <text evidence="10">Component of the F(0) channel, it forms part of the peripheral stalk, linking F(1) to F(0). The b'-subunit is a diverged and duplicated form of b found in plants and photosynthetic bacteria.</text>
</comment>
<comment type="function">
    <text evidence="9">F(1)F(0) ATP synthase produces ATP from ADP in the presence of a proton or sodium gradient. F-type ATPases consist of two structural domains, F(1) containing the extramembraneous catalytic core and F(0) containing the membrane proton channel, linked together by a central stalk and a peripheral stalk. During catalysis, ATP synthesis in the catalytic domain of F(1) is coupled via a rotary mechanism of the central stalk subunits to proton translocation.</text>
</comment>
<dbReference type="GO" id="GO:0015078">
    <property type="term" value="F:proton transmembrane transporter activity"/>
    <property type="evidence" value="ECO:0007669"/>
    <property type="project" value="InterPro"/>
</dbReference>
<dbReference type="EMBL" id="NXLU01000007">
    <property type="protein sequence ID" value="RDU68720.1"/>
    <property type="molecule type" value="Genomic_DNA"/>
</dbReference>
<keyword evidence="6 12" id="KW-0406">Ion transport</keyword>
<evidence type="ECO:0000256" key="11">
    <source>
        <dbReference type="ARBA" id="ARBA00037847"/>
    </source>
</evidence>
<dbReference type="CDD" id="cd06503">
    <property type="entry name" value="ATP-synt_Fo_b"/>
    <property type="match status" value="1"/>
</dbReference>
<keyword evidence="4 12" id="KW-0375">Hydrogen ion transport</keyword>
<dbReference type="RefSeq" id="WP_104724970.1">
    <property type="nucleotide sequence ID" value="NZ_FZNE01000010.1"/>
</dbReference>
<comment type="subcellular location">
    <subcellularLocation>
        <location evidence="11">Endomembrane system</location>
        <topology evidence="11">Single-pass membrane protein</topology>
    </subcellularLocation>
</comment>
<evidence type="ECO:0000256" key="3">
    <source>
        <dbReference type="ARBA" id="ARBA00022692"/>
    </source>
</evidence>
<evidence type="ECO:0000256" key="12">
    <source>
        <dbReference type="RuleBase" id="RU003848"/>
    </source>
</evidence>
<organism evidence="15 16">
    <name type="scientific">Helicobacter cholecystus</name>
    <dbReference type="NCBI Taxonomy" id="45498"/>
    <lineage>
        <taxon>Bacteria</taxon>
        <taxon>Pseudomonadati</taxon>
        <taxon>Campylobacterota</taxon>
        <taxon>Epsilonproteobacteria</taxon>
        <taxon>Campylobacterales</taxon>
        <taxon>Helicobacteraceae</taxon>
        <taxon>Helicobacter</taxon>
    </lineage>
</organism>
<feature type="coiled-coil region" evidence="13">
    <location>
        <begin position="57"/>
        <end position="142"/>
    </location>
</feature>
<evidence type="ECO:0000256" key="8">
    <source>
        <dbReference type="ARBA" id="ARBA00023310"/>
    </source>
</evidence>
<dbReference type="Proteomes" id="UP000257067">
    <property type="component" value="Unassembled WGS sequence"/>
</dbReference>
<dbReference type="GO" id="GO:0012505">
    <property type="term" value="C:endomembrane system"/>
    <property type="evidence" value="ECO:0007669"/>
    <property type="project" value="UniProtKB-SubCell"/>
</dbReference>
<evidence type="ECO:0000256" key="10">
    <source>
        <dbReference type="ARBA" id="ARBA00025614"/>
    </source>
</evidence>
<protein>
    <submittedName>
        <fullName evidence="15">Uncharacterized protein</fullName>
    </submittedName>
</protein>
<evidence type="ECO:0000256" key="9">
    <source>
        <dbReference type="ARBA" id="ARBA00025198"/>
    </source>
</evidence>
<dbReference type="InterPro" id="IPR002146">
    <property type="entry name" value="ATP_synth_b/b'su_bac/chlpt"/>
</dbReference>
<evidence type="ECO:0000256" key="14">
    <source>
        <dbReference type="SAM" id="Phobius"/>
    </source>
</evidence>
<dbReference type="Pfam" id="PF00430">
    <property type="entry name" value="ATP-synt_B"/>
    <property type="match status" value="1"/>
</dbReference>
<keyword evidence="5 14" id="KW-1133">Transmembrane helix</keyword>
<keyword evidence="1 12" id="KW-0813">Transport</keyword>
<evidence type="ECO:0000256" key="2">
    <source>
        <dbReference type="ARBA" id="ARBA00022547"/>
    </source>
</evidence>